<feature type="transmembrane region" description="Helical" evidence="2">
    <location>
        <begin position="119"/>
        <end position="141"/>
    </location>
</feature>
<feature type="transmembrane region" description="Helical" evidence="2">
    <location>
        <begin position="87"/>
        <end position="107"/>
    </location>
</feature>
<feature type="region of interest" description="Disordered" evidence="1">
    <location>
        <begin position="328"/>
        <end position="349"/>
    </location>
</feature>
<dbReference type="AlphaFoldDB" id="A0A256IQY2"/>
<evidence type="ECO:0000256" key="1">
    <source>
        <dbReference type="SAM" id="MobiDB-lite"/>
    </source>
</evidence>
<accession>A0A256IQY2</accession>
<feature type="domain" description="DUF1508" evidence="3">
    <location>
        <begin position="423"/>
        <end position="471"/>
    </location>
</feature>
<feature type="transmembrane region" description="Helical" evidence="2">
    <location>
        <begin position="58"/>
        <end position="81"/>
    </location>
</feature>
<feature type="region of interest" description="Disordered" evidence="1">
    <location>
        <begin position="441"/>
        <end position="460"/>
    </location>
</feature>
<organism evidence="5 6">
    <name type="scientific">Halorubrum halodurans</name>
    <dbReference type="NCBI Taxonomy" id="1383851"/>
    <lineage>
        <taxon>Archaea</taxon>
        <taxon>Methanobacteriati</taxon>
        <taxon>Methanobacteriota</taxon>
        <taxon>Stenosarchaea group</taxon>
        <taxon>Halobacteria</taxon>
        <taxon>Halobacteriales</taxon>
        <taxon>Haloferacaceae</taxon>
        <taxon>Halorubrum</taxon>
    </lineage>
</organism>
<dbReference type="Gene3D" id="2.30.29.80">
    <property type="match status" value="3"/>
</dbReference>
<feature type="compositionally biased region" description="Acidic residues" evidence="1">
    <location>
        <begin position="332"/>
        <end position="349"/>
    </location>
</feature>
<proteinExistence type="predicted"/>
<name>A0A256IQY2_9EURY</name>
<dbReference type="OrthoDB" id="108721at2157"/>
<dbReference type="RefSeq" id="WP_094529761.1">
    <property type="nucleotide sequence ID" value="NZ_NHPJ01000024.1"/>
</dbReference>
<dbReference type="InterPro" id="IPR010879">
    <property type="entry name" value="DUF1508"/>
</dbReference>
<gene>
    <name evidence="5" type="ORF">DJ70_02310</name>
</gene>
<dbReference type="Gene3D" id="1.10.287.510">
    <property type="entry name" value="Helix hairpin bin"/>
    <property type="match status" value="1"/>
</dbReference>
<evidence type="ECO:0000256" key="2">
    <source>
        <dbReference type="SAM" id="Phobius"/>
    </source>
</evidence>
<feature type="compositionally biased region" description="Acidic residues" evidence="1">
    <location>
        <begin position="468"/>
        <end position="492"/>
    </location>
</feature>
<feature type="domain" description="Cell division protein A N-terminal" evidence="4">
    <location>
        <begin position="10"/>
        <end position="142"/>
    </location>
</feature>
<comment type="caution">
    <text evidence="5">The sequence shown here is derived from an EMBL/GenBank/DDBJ whole genome shotgun (WGS) entry which is preliminary data.</text>
</comment>
<dbReference type="EMBL" id="NHPJ01000024">
    <property type="protein sequence ID" value="OYR58706.1"/>
    <property type="molecule type" value="Genomic_DNA"/>
</dbReference>
<evidence type="ECO:0000313" key="6">
    <source>
        <dbReference type="Proteomes" id="UP000216308"/>
    </source>
</evidence>
<evidence type="ECO:0008006" key="7">
    <source>
        <dbReference type="Google" id="ProtNLM"/>
    </source>
</evidence>
<protein>
    <recommendedName>
        <fullName evidence="7">DUF1508 domain-containing protein</fullName>
    </recommendedName>
</protein>
<dbReference type="Pfam" id="PF07411">
    <property type="entry name" value="DUF1508"/>
    <property type="match status" value="5"/>
</dbReference>
<reference evidence="5 6" key="1">
    <citation type="journal article" date="2014" name="Front. Microbiol.">
        <title>Population and genomic analysis of the genus Halorubrum.</title>
        <authorList>
            <person name="Fullmer M.S."/>
            <person name="Soucy S.M."/>
            <person name="Swithers K.S."/>
            <person name="Makkay A.M."/>
            <person name="Wheeler R."/>
            <person name="Ventosa A."/>
            <person name="Gogarten J.P."/>
            <person name="Papke R.T."/>
        </authorList>
    </citation>
    <scope>NUCLEOTIDE SEQUENCE [LARGE SCALE GENOMIC DNA]</scope>
    <source>
        <strain evidence="5 6">Cb34</strain>
    </source>
</reference>
<feature type="domain" description="DUF1508" evidence="3">
    <location>
        <begin position="269"/>
        <end position="314"/>
    </location>
</feature>
<evidence type="ECO:0000259" key="3">
    <source>
        <dbReference type="Pfam" id="PF07411"/>
    </source>
</evidence>
<dbReference type="PANTHER" id="PTHR40606">
    <property type="match status" value="1"/>
</dbReference>
<feature type="transmembrane region" description="Helical" evidence="2">
    <location>
        <begin position="30"/>
        <end position="51"/>
    </location>
</feature>
<dbReference type="InterPro" id="IPR055563">
    <property type="entry name" value="CdpA_N"/>
</dbReference>
<dbReference type="SUPFAM" id="SSF160113">
    <property type="entry name" value="YegP-like"/>
    <property type="match status" value="5"/>
</dbReference>
<feature type="compositionally biased region" description="Basic and acidic residues" evidence="1">
    <location>
        <begin position="192"/>
        <end position="230"/>
    </location>
</feature>
<dbReference type="Proteomes" id="UP000216308">
    <property type="component" value="Unassembled WGS sequence"/>
</dbReference>
<dbReference type="InterPro" id="IPR051141">
    <property type="entry name" value="UPF0339_domain"/>
</dbReference>
<dbReference type="PANTHER" id="PTHR40606:SF1">
    <property type="entry name" value="UPF0339 PROTEIN YEGP"/>
    <property type="match status" value="1"/>
</dbReference>
<feature type="domain" description="DUF1508" evidence="3">
    <location>
        <begin position="364"/>
        <end position="409"/>
    </location>
</feature>
<keyword evidence="2" id="KW-0472">Membrane</keyword>
<keyword evidence="6" id="KW-1185">Reference proteome</keyword>
<dbReference type="Pfam" id="PF23600">
    <property type="entry name" value="CdpA_N"/>
    <property type="match status" value="1"/>
</dbReference>
<feature type="domain" description="DUF1508" evidence="3">
    <location>
        <begin position="505"/>
        <end position="551"/>
    </location>
</feature>
<dbReference type="InterPro" id="IPR036913">
    <property type="entry name" value="YegP-like_sf"/>
</dbReference>
<feature type="domain" description="DUF1508" evidence="3">
    <location>
        <begin position="564"/>
        <end position="609"/>
    </location>
</feature>
<sequence>MADDTPTGPLAELYEGRIGTPTTGDEVRGYWIFSLGVLVGVLGVLVFAVTAPRTMARAVGYALVALSPPLVMLGAIVRFPLRRSATTLGTLGGLLTLAGVAYFFVVFPDGWSRATGNATANALYAAGIVVIGLAGTIVPLVTDPVREDYERMRAETAATAAASEETAAEFEATREELETTRAELEATDEELETTHEELEATRGELETARGELETTHDALETAREERDAAETRVEELEADVSDRETETAAARAETAGLRESKARFELFEDAGGKPRWRLRHRNGNVIATSGQGYSSRGKAQKGLHSVRRNALGAGLLRIDTPVEEAEALAADEGPEPADADEPDVAVPSDDETIESGATFELFEDAAAEWRWRLRHRNGNVIGDSGEGYASKSNATRALSRVREHVAAADYLRVDPAAFEVYRDRGGKWRWRLIHENGNVLGDSGQGYSSRSKARQGLESVRSNVGDADLVDLDAEPDDGETGDGSDDDESTDDGAATATFELYEDNAGEFRWRLRHRNGNVIADSGGGYASRGGARDAIEGVRGYAPEADALEVGNAAFEIYEDAAGEWRWRLRHRNGNVVADSGQGYASRANAVEAVTGVKRNAPGADAETVE</sequence>
<feature type="region of interest" description="Disordered" evidence="1">
    <location>
        <begin position="186"/>
        <end position="230"/>
    </location>
</feature>
<keyword evidence="2" id="KW-1133">Transmembrane helix</keyword>
<keyword evidence="2" id="KW-0812">Transmembrane</keyword>
<feature type="region of interest" description="Disordered" evidence="1">
    <location>
        <begin position="465"/>
        <end position="493"/>
    </location>
</feature>
<evidence type="ECO:0000313" key="5">
    <source>
        <dbReference type="EMBL" id="OYR58706.1"/>
    </source>
</evidence>
<evidence type="ECO:0000259" key="4">
    <source>
        <dbReference type="Pfam" id="PF23600"/>
    </source>
</evidence>